<comment type="similarity">
    <text evidence="3">Belongs to the SWEET sugar transporter family.</text>
</comment>
<evidence type="ECO:0000256" key="12">
    <source>
        <dbReference type="ARBA" id="ARBA00023136"/>
    </source>
</evidence>
<protein>
    <recommendedName>
        <fullName evidence="4">Sugar transporter SWEET1</fullName>
    </recommendedName>
</protein>
<feature type="transmembrane region" description="Helical" evidence="15">
    <location>
        <begin position="162"/>
        <end position="180"/>
    </location>
</feature>
<keyword evidence="10 15" id="KW-1133">Transmembrane helix</keyword>
<keyword evidence="5" id="KW-0813">Transport</keyword>
<evidence type="ECO:0000256" key="14">
    <source>
        <dbReference type="SAM" id="MobiDB-lite"/>
    </source>
</evidence>
<accession>A0ABD6EK37</accession>
<dbReference type="FunFam" id="1.20.1280.290:FF:000010">
    <property type="entry name" value="Sugar transporter SWEET"/>
    <property type="match status" value="1"/>
</dbReference>
<name>A0ABD6EK37_9BILA</name>
<evidence type="ECO:0000313" key="17">
    <source>
        <dbReference type="Proteomes" id="UP001608902"/>
    </source>
</evidence>
<dbReference type="InterPro" id="IPR047664">
    <property type="entry name" value="SWEET"/>
</dbReference>
<comment type="subcellular location">
    <subcellularLocation>
        <location evidence="1">Cell membrane</location>
        <topology evidence="1">Multi-pass membrane protein</topology>
    </subcellularLocation>
    <subcellularLocation>
        <location evidence="2">Golgi apparatus membrane</location>
        <topology evidence="2">Multi-pass membrane protein</topology>
    </subcellularLocation>
</comment>
<feature type="transmembrane region" description="Helical" evidence="15">
    <location>
        <begin position="12"/>
        <end position="35"/>
    </location>
</feature>
<evidence type="ECO:0000256" key="2">
    <source>
        <dbReference type="ARBA" id="ARBA00004653"/>
    </source>
</evidence>
<feature type="transmembrane region" description="Helical" evidence="15">
    <location>
        <begin position="186"/>
        <end position="206"/>
    </location>
</feature>
<gene>
    <name evidence="16" type="ORF">AB6A40_007048</name>
</gene>
<keyword evidence="8 15" id="KW-0812">Transmembrane</keyword>
<feature type="compositionally biased region" description="Basic and acidic residues" evidence="14">
    <location>
        <begin position="350"/>
        <end position="377"/>
    </location>
</feature>
<keyword evidence="6" id="KW-1003">Cell membrane</keyword>
<evidence type="ECO:0000256" key="3">
    <source>
        <dbReference type="ARBA" id="ARBA00007809"/>
    </source>
</evidence>
<dbReference type="InterPro" id="IPR004316">
    <property type="entry name" value="SWEET_rpt"/>
</dbReference>
<evidence type="ECO:0000256" key="9">
    <source>
        <dbReference type="ARBA" id="ARBA00022737"/>
    </source>
</evidence>
<keyword evidence="9" id="KW-0677">Repeat</keyword>
<evidence type="ECO:0000256" key="15">
    <source>
        <dbReference type="SAM" id="Phobius"/>
    </source>
</evidence>
<comment type="caution">
    <text evidence="16">The sequence shown here is derived from an EMBL/GenBank/DDBJ whole genome shotgun (WGS) entry which is preliminary data.</text>
</comment>
<organism evidence="16 17">
    <name type="scientific">Gnathostoma spinigerum</name>
    <dbReference type="NCBI Taxonomy" id="75299"/>
    <lineage>
        <taxon>Eukaryota</taxon>
        <taxon>Metazoa</taxon>
        <taxon>Ecdysozoa</taxon>
        <taxon>Nematoda</taxon>
        <taxon>Chromadorea</taxon>
        <taxon>Rhabditida</taxon>
        <taxon>Spirurina</taxon>
        <taxon>Gnathostomatomorpha</taxon>
        <taxon>Gnathostomatoidea</taxon>
        <taxon>Gnathostomatidae</taxon>
        <taxon>Gnathostoma</taxon>
    </lineage>
</organism>
<feature type="transmembrane region" description="Helical" evidence="15">
    <location>
        <begin position="127"/>
        <end position="150"/>
    </location>
</feature>
<evidence type="ECO:0000256" key="1">
    <source>
        <dbReference type="ARBA" id="ARBA00004651"/>
    </source>
</evidence>
<proteinExistence type="inferred from homology"/>
<feature type="transmembrane region" description="Helical" evidence="15">
    <location>
        <begin position="42"/>
        <end position="63"/>
    </location>
</feature>
<evidence type="ECO:0000256" key="11">
    <source>
        <dbReference type="ARBA" id="ARBA00023034"/>
    </source>
</evidence>
<dbReference type="GO" id="GO:0005886">
    <property type="term" value="C:plasma membrane"/>
    <property type="evidence" value="ECO:0007669"/>
    <property type="project" value="UniProtKB-SubCell"/>
</dbReference>
<dbReference type="EMBL" id="JBGFUD010005418">
    <property type="protein sequence ID" value="MFH4980339.1"/>
    <property type="molecule type" value="Genomic_DNA"/>
</dbReference>
<evidence type="ECO:0000256" key="10">
    <source>
        <dbReference type="ARBA" id="ARBA00022989"/>
    </source>
</evidence>
<dbReference type="FunFam" id="1.20.1280.290:FF:000004">
    <property type="entry name" value="Sugar transporter SWEET"/>
    <property type="match status" value="1"/>
</dbReference>
<evidence type="ECO:0000256" key="8">
    <source>
        <dbReference type="ARBA" id="ARBA00022692"/>
    </source>
</evidence>
<keyword evidence="7" id="KW-0762">Sugar transport</keyword>
<comment type="function">
    <text evidence="13">Mediates both low-affinity uptake and efflux of sugar across the membrane.</text>
</comment>
<keyword evidence="17" id="KW-1185">Reference proteome</keyword>
<evidence type="ECO:0000256" key="5">
    <source>
        <dbReference type="ARBA" id="ARBA00022448"/>
    </source>
</evidence>
<dbReference type="PANTHER" id="PTHR10791:SF246">
    <property type="entry name" value="SUGAR TRANSPORTER SWEET1"/>
    <property type="match status" value="1"/>
</dbReference>
<evidence type="ECO:0000256" key="4">
    <source>
        <dbReference type="ARBA" id="ARBA00021741"/>
    </source>
</evidence>
<evidence type="ECO:0000256" key="7">
    <source>
        <dbReference type="ARBA" id="ARBA00022597"/>
    </source>
</evidence>
<sequence>MVFESITFMRCLSLTAFVTTVSLFFCGIPICYNIWRRRNAKGFSVVPFWFGVLSGCFWLRYGFLKMDMTMISVNVCAVTLMTIYLAFYFCFTESKCWITVSITILIFMISLMAFFVQIFGMKSMHPLGFSCMILNIINFGAPLAGIRVVLRQKSCETMPLPLCIANFLVSSQWMLYGILITDIYLIAPNGCGTFLSLIQLALFVFYPRKAEGKSISMRVYARCHRNKVIIKNAEQKPKLSWAFREHLSAVSILPDGAKDIKKKISGSLTTNRDSYILESKESLPTIGLRATGLSRHSTAETLGKLLDLDSEYFEDGTRKMTVQMINEEDGENVKVECKDEKNIEEEENTEYERSVSETHEDEQKELLDEEALKLSVL</sequence>
<reference evidence="16 17" key="1">
    <citation type="submission" date="2024-08" db="EMBL/GenBank/DDBJ databases">
        <title>Gnathostoma spinigerum genome.</title>
        <authorList>
            <person name="Gonzalez-Bertolin B."/>
            <person name="Monzon S."/>
            <person name="Zaballos A."/>
            <person name="Jimenez P."/>
            <person name="Dekumyoy P."/>
            <person name="Varona S."/>
            <person name="Cuesta I."/>
            <person name="Sumanam S."/>
            <person name="Adisakwattana P."/>
            <person name="Gasser R.B."/>
            <person name="Hernandez-Gonzalez A."/>
            <person name="Young N.D."/>
            <person name="Perteguer M.J."/>
        </authorList>
    </citation>
    <scope>NUCLEOTIDE SEQUENCE [LARGE SCALE GENOMIC DNA]</scope>
    <source>
        <strain evidence="16">AL3</strain>
        <tissue evidence="16">Liver</tissue>
    </source>
</reference>
<keyword evidence="11" id="KW-0333">Golgi apparatus</keyword>
<feature type="transmembrane region" description="Helical" evidence="15">
    <location>
        <begin position="98"/>
        <end position="121"/>
    </location>
</feature>
<dbReference type="AlphaFoldDB" id="A0ABD6EK37"/>
<evidence type="ECO:0000256" key="6">
    <source>
        <dbReference type="ARBA" id="ARBA00022475"/>
    </source>
</evidence>
<keyword evidence="12 15" id="KW-0472">Membrane</keyword>
<feature type="region of interest" description="Disordered" evidence="14">
    <location>
        <begin position="338"/>
        <end position="377"/>
    </location>
</feature>
<feature type="transmembrane region" description="Helical" evidence="15">
    <location>
        <begin position="69"/>
        <end position="91"/>
    </location>
</feature>
<dbReference type="PANTHER" id="PTHR10791">
    <property type="entry name" value="RAG1-ACTIVATING PROTEIN 1"/>
    <property type="match status" value="1"/>
</dbReference>
<evidence type="ECO:0000313" key="16">
    <source>
        <dbReference type="EMBL" id="MFH4980339.1"/>
    </source>
</evidence>
<evidence type="ECO:0000256" key="13">
    <source>
        <dbReference type="ARBA" id="ARBA00055578"/>
    </source>
</evidence>
<dbReference type="Proteomes" id="UP001608902">
    <property type="component" value="Unassembled WGS sequence"/>
</dbReference>
<dbReference type="Pfam" id="PF03083">
    <property type="entry name" value="MtN3_slv"/>
    <property type="match status" value="2"/>
</dbReference>
<dbReference type="Gene3D" id="1.20.1280.290">
    <property type="match status" value="2"/>
</dbReference>
<dbReference type="GO" id="GO:0000139">
    <property type="term" value="C:Golgi membrane"/>
    <property type="evidence" value="ECO:0007669"/>
    <property type="project" value="UniProtKB-SubCell"/>
</dbReference>